<dbReference type="RefSeq" id="YP_010782629.1">
    <property type="nucleotide sequence ID" value="NC_075039.1"/>
</dbReference>
<dbReference type="Pfam" id="PF00656">
    <property type="entry name" value="Peptidase_C14"/>
    <property type="match status" value="1"/>
</dbReference>
<proteinExistence type="predicted"/>
<dbReference type="GO" id="GO:0006508">
    <property type="term" value="P:proteolysis"/>
    <property type="evidence" value="ECO:0007669"/>
    <property type="project" value="InterPro"/>
</dbReference>
<dbReference type="GeneID" id="80519393"/>
<dbReference type="Gene3D" id="3.40.50.1460">
    <property type="match status" value="1"/>
</dbReference>
<dbReference type="InterPro" id="IPR029030">
    <property type="entry name" value="Caspase-like_dom_sf"/>
</dbReference>
<dbReference type="InterPro" id="IPR011600">
    <property type="entry name" value="Pept_C14_caspase"/>
</dbReference>
<reference evidence="2" key="2">
    <citation type="journal article" date="2018" name="Nat. Commun.">
        <title>Tailed giant Tupanvirus possesses the most complete translational apparatus of the known virosphere.</title>
        <authorList>
            <person name="Abrahao J."/>
            <person name="Silva L."/>
            <person name="Silva L.S."/>
            <person name="Khalil J.Y.B."/>
            <person name="Rodrigues R."/>
            <person name="Arantes T."/>
            <person name="Assis F."/>
            <person name="Boratto P."/>
            <person name="Andrade M."/>
            <person name="Kroon E.G."/>
            <person name="Ribeiro B."/>
            <person name="Bergier I."/>
            <person name="Seligmann H."/>
            <person name="Ghigo E."/>
            <person name="Colson P."/>
            <person name="Levasseur A."/>
            <person name="Kroemer G."/>
            <person name="Raoult D."/>
            <person name="La Scola B."/>
        </authorList>
    </citation>
    <scope>NUCLEOTIDE SEQUENCE [LARGE SCALE GENOMIC DNA]</scope>
    <source>
        <strain evidence="2">Soda lake</strain>
    </source>
</reference>
<evidence type="ECO:0000259" key="1">
    <source>
        <dbReference type="Pfam" id="PF00656"/>
    </source>
</evidence>
<sequence length="289" mass="33057">MGNSICVSVCNTYNDSLSSLPGVALDNIKISSLFGDNCFRLTNLSRNSLISAFKLFKEPIPKIENVVICLSGHGVFDSANNCEVFDCAEDSTIYLSEIVKYFKEYHKIFIIMDSCQNRSPKKMMFSNKFPKGPEIIICCPVAKDKSALCSNKTGSFFISSIFDVAKDLTLDKLSTEIFIKLMEVSFMLYIKKYGLIPKIYADKLVRDEYEIQINTIANITKQSQYSVMATRINNHEIDTKLNKINELISIVEKKITKTNSFEDIYKLRVIEIELLELKLKFLEKKRIIY</sequence>
<feature type="domain" description="Peptidase C14 caspase" evidence="1">
    <location>
        <begin position="5"/>
        <end position="203"/>
    </location>
</feature>
<evidence type="ECO:0000313" key="2">
    <source>
        <dbReference type="EMBL" id="QKU35945.1"/>
    </source>
</evidence>
<accession>A0A6N1NNW8</accession>
<dbReference type="SUPFAM" id="SSF52129">
    <property type="entry name" value="Caspase-like"/>
    <property type="match status" value="1"/>
</dbReference>
<organism evidence="2">
    <name type="scientific">Tupanvirus soda lake</name>
    <dbReference type="NCBI Taxonomy" id="2126985"/>
    <lineage>
        <taxon>Viruses</taxon>
        <taxon>Varidnaviria</taxon>
        <taxon>Bamfordvirae</taxon>
        <taxon>Nucleocytoviricota</taxon>
        <taxon>Megaviricetes</taxon>
        <taxon>Imitervirales</taxon>
        <taxon>Mimiviridae</taxon>
        <taxon>Megamimivirinae</taxon>
        <taxon>Tupanvirus</taxon>
        <taxon>Tupanvirus salinum</taxon>
    </lineage>
</organism>
<dbReference type="EMBL" id="KY523104">
    <property type="protein sequence ID" value="QKU35945.1"/>
    <property type="molecule type" value="Genomic_DNA"/>
</dbReference>
<dbReference type="GO" id="GO:0004197">
    <property type="term" value="F:cysteine-type endopeptidase activity"/>
    <property type="evidence" value="ECO:0007669"/>
    <property type="project" value="InterPro"/>
</dbReference>
<protein>
    <submittedName>
        <fullName evidence="2">Caspase domain protein</fullName>
    </submittedName>
</protein>
<reference evidence="2" key="1">
    <citation type="submission" date="2017-01" db="EMBL/GenBank/DDBJ databases">
        <authorList>
            <person name="Assis F.L."/>
            <person name="Abrahao J.S."/>
            <person name="Silva L."/>
            <person name="Khalil J.B."/>
            <person name="Rodrigues R."/>
            <person name="Silva L.S."/>
            <person name="Arantes T."/>
            <person name="Boratto P."/>
            <person name="Andrade M."/>
            <person name="Kroon E.G."/>
            <person name="Ribeiro B."/>
            <person name="Bergier I."/>
            <person name="Seligmann H."/>
            <person name="Ghigo E."/>
            <person name="Colson P."/>
            <person name="Levasseur A."/>
            <person name="Raoult D."/>
            <person name="Scola B.L."/>
        </authorList>
    </citation>
    <scope>NUCLEOTIDE SEQUENCE</scope>
    <source>
        <strain evidence="2">Soda lake</strain>
    </source>
</reference>
<dbReference type="KEGG" id="vg:80519393"/>
<name>A0A6N1NNW8_9VIRU</name>